<feature type="transmembrane region" description="Helical" evidence="1">
    <location>
        <begin position="125"/>
        <end position="148"/>
    </location>
</feature>
<keyword evidence="1" id="KW-1133">Transmembrane helix</keyword>
<reference evidence="2 3" key="1">
    <citation type="submission" date="2019-03" db="EMBL/GenBank/DDBJ databases">
        <authorList>
            <person name="Nijsse B."/>
        </authorList>
    </citation>
    <scope>NUCLEOTIDE SEQUENCE [LARGE SCALE GENOMIC DNA]</scope>
    <source>
        <strain evidence="2">Desulfoluna butyratoxydans MSL71</strain>
    </source>
</reference>
<dbReference type="AlphaFoldDB" id="A0A4U8YMC3"/>
<keyword evidence="3" id="KW-1185">Reference proteome</keyword>
<organism evidence="2 3">
    <name type="scientific">Desulfoluna butyratoxydans</name>
    <dbReference type="NCBI Taxonomy" id="231438"/>
    <lineage>
        <taxon>Bacteria</taxon>
        <taxon>Pseudomonadati</taxon>
        <taxon>Thermodesulfobacteriota</taxon>
        <taxon>Desulfobacteria</taxon>
        <taxon>Desulfobacterales</taxon>
        <taxon>Desulfolunaceae</taxon>
        <taxon>Desulfoluna</taxon>
    </lineage>
</organism>
<dbReference type="Proteomes" id="UP000507962">
    <property type="component" value="Unassembled WGS sequence"/>
</dbReference>
<keyword evidence="1" id="KW-0812">Transmembrane</keyword>
<evidence type="ECO:0008006" key="4">
    <source>
        <dbReference type="Google" id="ProtNLM"/>
    </source>
</evidence>
<evidence type="ECO:0000256" key="1">
    <source>
        <dbReference type="SAM" id="Phobius"/>
    </source>
</evidence>
<keyword evidence="1" id="KW-0472">Membrane</keyword>
<protein>
    <recommendedName>
        <fullName evidence="4">Zinc ribbon domain-containing protein</fullName>
    </recommendedName>
</protein>
<gene>
    <name evidence="2" type="ORF">MSL71_28420</name>
</gene>
<evidence type="ECO:0000313" key="2">
    <source>
        <dbReference type="EMBL" id="VFQ45185.1"/>
    </source>
</evidence>
<accession>A0A4U8YMC3</accession>
<feature type="transmembrane region" description="Helical" evidence="1">
    <location>
        <begin position="77"/>
        <end position="95"/>
    </location>
</feature>
<sequence>MITRKTCPKCEFENPASAQECLRCGVIFAKIASASNTSQKPVKTNGGHQAYGEDTRVTFYEPEGAFEGKVYAVVKGVLLLLLAVWGLKLATIPLVDGGAGNSFLHNVNLPFHEAGHLLFRPFGPVIHSLGGTLGQLLMPLVCLLVLLVKQRDPFGASVCLWWIGENCLDIAPYVDDARRLTLPLLGGNVGHSSPYGFHDWQFILTETGLLDKDHLIAGSFKTLGILLMVAAIAWGSHSIYKKHIE</sequence>
<proteinExistence type="predicted"/>
<name>A0A4U8YMC3_9BACT</name>
<dbReference type="RefSeq" id="WP_180141465.1">
    <property type="nucleotide sequence ID" value="NZ_CAADHO010000005.1"/>
</dbReference>
<feature type="transmembrane region" description="Helical" evidence="1">
    <location>
        <begin position="222"/>
        <end position="240"/>
    </location>
</feature>
<evidence type="ECO:0000313" key="3">
    <source>
        <dbReference type="Proteomes" id="UP000507962"/>
    </source>
</evidence>
<dbReference type="EMBL" id="CAADHO010000005">
    <property type="protein sequence ID" value="VFQ45185.1"/>
    <property type="molecule type" value="Genomic_DNA"/>
</dbReference>